<evidence type="ECO:0000313" key="2">
    <source>
        <dbReference type="EMBL" id="HIU60359.1"/>
    </source>
</evidence>
<feature type="transmembrane region" description="Helical" evidence="1">
    <location>
        <begin position="36"/>
        <end position="55"/>
    </location>
</feature>
<feature type="transmembrane region" description="Helical" evidence="1">
    <location>
        <begin position="6"/>
        <end position="24"/>
    </location>
</feature>
<gene>
    <name evidence="2" type="ORF">IAB05_03085</name>
</gene>
<proteinExistence type="predicted"/>
<name>A0A9D1MHY2_9FIRM</name>
<reference evidence="2" key="1">
    <citation type="submission" date="2020-10" db="EMBL/GenBank/DDBJ databases">
        <authorList>
            <person name="Gilroy R."/>
        </authorList>
    </citation>
    <scope>NUCLEOTIDE SEQUENCE</scope>
    <source>
        <strain evidence="2">18911</strain>
    </source>
</reference>
<dbReference type="AlphaFoldDB" id="A0A9D1MHY2"/>
<evidence type="ECO:0000313" key="3">
    <source>
        <dbReference type="Proteomes" id="UP000824094"/>
    </source>
</evidence>
<protein>
    <recommendedName>
        <fullName evidence="4">Stage III sporulation protein AF</fullName>
    </recommendedName>
</protein>
<comment type="caution">
    <text evidence="2">The sequence shown here is derived from an EMBL/GenBank/DDBJ whole genome shotgun (WGS) entry which is preliminary data.</text>
</comment>
<keyword evidence="1" id="KW-1133">Transmembrane helix</keyword>
<keyword evidence="1" id="KW-0472">Membrane</keyword>
<evidence type="ECO:0008006" key="4">
    <source>
        <dbReference type="Google" id="ProtNLM"/>
    </source>
</evidence>
<sequence>MSISGWVMSVTSAIAVGTLADIIIADGGTKKFVKGIAALIVFAALIAPIPALFGGELDFDPAEQTQYNEYLQEIDRSYLEGRTKIFSDSLKKEGLGKTVVNVHSGSGEAAGEAVCVVVTLYPDTFTRDMTFEEAETAVKIKAEAYFSLPQNMVIVVGA</sequence>
<reference evidence="2" key="2">
    <citation type="journal article" date="2021" name="PeerJ">
        <title>Extensive microbial diversity within the chicken gut microbiome revealed by metagenomics and culture.</title>
        <authorList>
            <person name="Gilroy R."/>
            <person name="Ravi A."/>
            <person name="Getino M."/>
            <person name="Pursley I."/>
            <person name="Horton D.L."/>
            <person name="Alikhan N.F."/>
            <person name="Baker D."/>
            <person name="Gharbi K."/>
            <person name="Hall N."/>
            <person name="Watson M."/>
            <person name="Adriaenssens E.M."/>
            <person name="Foster-Nyarko E."/>
            <person name="Jarju S."/>
            <person name="Secka A."/>
            <person name="Antonio M."/>
            <person name="Oren A."/>
            <person name="Chaudhuri R.R."/>
            <person name="La Ragione R."/>
            <person name="Hildebrand F."/>
            <person name="Pallen M.J."/>
        </authorList>
    </citation>
    <scope>NUCLEOTIDE SEQUENCE</scope>
    <source>
        <strain evidence="2">18911</strain>
    </source>
</reference>
<dbReference type="Proteomes" id="UP000824094">
    <property type="component" value="Unassembled WGS sequence"/>
</dbReference>
<accession>A0A9D1MHY2</accession>
<organism evidence="2 3">
    <name type="scientific">Candidatus Stercoripulliclostridium merdigallinarum</name>
    <dbReference type="NCBI Taxonomy" id="2840951"/>
    <lineage>
        <taxon>Bacteria</taxon>
        <taxon>Bacillati</taxon>
        <taxon>Bacillota</taxon>
        <taxon>Clostridia</taxon>
        <taxon>Eubacteriales</taxon>
        <taxon>Candidatus Stercoripulliclostridium</taxon>
    </lineage>
</organism>
<dbReference type="EMBL" id="DVNF01000088">
    <property type="protein sequence ID" value="HIU60359.1"/>
    <property type="molecule type" value="Genomic_DNA"/>
</dbReference>
<keyword evidence="1" id="KW-0812">Transmembrane</keyword>
<evidence type="ECO:0000256" key="1">
    <source>
        <dbReference type="SAM" id="Phobius"/>
    </source>
</evidence>